<dbReference type="PANTHER" id="PTHR11088:SF60">
    <property type="entry name" value="TRNA DIMETHYLALLYLTRANSFERASE"/>
    <property type="match status" value="1"/>
</dbReference>
<dbReference type="NCBIfam" id="TIGR00174">
    <property type="entry name" value="miaA"/>
    <property type="match status" value="1"/>
</dbReference>
<evidence type="ECO:0000256" key="7">
    <source>
        <dbReference type="ARBA" id="ARBA00022840"/>
    </source>
</evidence>
<feature type="binding site" evidence="10">
    <location>
        <begin position="12"/>
        <end position="19"/>
    </location>
    <ligand>
        <name>ATP</name>
        <dbReference type="ChEBI" id="CHEBI:30616"/>
    </ligand>
</feature>
<evidence type="ECO:0000313" key="15">
    <source>
        <dbReference type="Proteomes" id="UP000176547"/>
    </source>
</evidence>
<comment type="function">
    <text evidence="2 10 12">Catalyzes the transfer of a dimethylallyl group onto the adenine at position 37 in tRNAs that read codons beginning with uridine, leading to the formation of N6-(dimethylallyl)adenosine (i(6)A).</text>
</comment>
<protein>
    <recommendedName>
        <fullName evidence="10">tRNA dimethylallyltransferase</fullName>
        <ecNumber evidence="10">2.5.1.75</ecNumber>
    </recommendedName>
    <alternativeName>
        <fullName evidence="10">Dimethylallyl diphosphate:tRNA dimethylallyltransferase</fullName>
        <shortName evidence="10">DMAPP:tRNA dimethylallyltransferase</shortName>
        <shortName evidence="10">DMATase</shortName>
    </alternativeName>
    <alternativeName>
        <fullName evidence="10">Isopentenyl-diphosphate:tRNA isopentenyltransferase</fullName>
        <shortName evidence="10">IPP transferase</shortName>
        <shortName evidence="10">IPPT</shortName>
        <shortName evidence="10">IPTase</shortName>
    </alternativeName>
</protein>
<name>A0A1F5NAG8_9BACT</name>
<reference evidence="14 15" key="1">
    <citation type="journal article" date="2016" name="Nat. Commun.">
        <title>Thousands of microbial genomes shed light on interconnected biogeochemical processes in an aquifer system.</title>
        <authorList>
            <person name="Anantharaman K."/>
            <person name="Brown C.T."/>
            <person name="Hug L.A."/>
            <person name="Sharon I."/>
            <person name="Castelle C.J."/>
            <person name="Probst A.J."/>
            <person name="Thomas B.C."/>
            <person name="Singh A."/>
            <person name="Wilkins M.J."/>
            <person name="Karaoz U."/>
            <person name="Brodie E.L."/>
            <person name="Williams K.H."/>
            <person name="Hubbard S.S."/>
            <person name="Banfield J.F."/>
        </authorList>
    </citation>
    <scope>NUCLEOTIDE SEQUENCE [LARGE SCALE GENOMIC DNA]</scope>
</reference>
<keyword evidence="5 10" id="KW-0819">tRNA processing</keyword>
<dbReference type="HAMAP" id="MF_00185">
    <property type="entry name" value="IPP_trans"/>
    <property type="match status" value="1"/>
</dbReference>
<evidence type="ECO:0000256" key="4">
    <source>
        <dbReference type="ARBA" id="ARBA00022679"/>
    </source>
</evidence>
<comment type="similarity">
    <text evidence="3 10 13">Belongs to the IPP transferase family.</text>
</comment>
<evidence type="ECO:0000256" key="10">
    <source>
        <dbReference type="HAMAP-Rule" id="MF_00185"/>
    </source>
</evidence>
<dbReference type="Pfam" id="PF01715">
    <property type="entry name" value="IPPT"/>
    <property type="match status" value="1"/>
</dbReference>
<organism evidence="14 15">
    <name type="scientific">Candidatus Doudnabacteria bacterium RIFCSPHIGHO2_01_52_17</name>
    <dbReference type="NCBI Taxonomy" id="1817820"/>
    <lineage>
        <taxon>Bacteria</taxon>
        <taxon>Candidatus Doudnaibacteriota</taxon>
    </lineage>
</organism>
<dbReference type="EMBL" id="MFEG01000048">
    <property type="protein sequence ID" value="OGE74629.1"/>
    <property type="molecule type" value="Genomic_DNA"/>
</dbReference>
<evidence type="ECO:0000256" key="11">
    <source>
        <dbReference type="RuleBase" id="RU003783"/>
    </source>
</evidence>
<sequence length="300" mass="34459">MLRKPKIVCIVGPTASGKTELGISLAKKFRGEIVSADSRQVYRGMDVGTAKPTKRQLRTVKHFLIDIKNPNQPYTAGQYKKDATAAIEEVLARQKIPFLVGGTGLYVSAVVNNLNFPAIKPNRNLRKKLERQLRVHGLNYLFGKLTALDPEAAYIVDPNNSRRVIRALEVTLMTKKPFTKQRTRGEKQYDALILGIKISGPRLHQRIATRTKLMMNDGLVNETKQLVKKYGYRRVPFDAIGYREVTNHLKGRITRTQAEQEINKNTRRFAKRQMTWFRKMPVAWIKDDREAEKEIKKFLK</sequence>
<keyword evidence="7 10" id="KW-0067">ATP-binding</keyword>
<evidence type="ECO:0000256" key="3">
    <source>
        <dbReference type="ARBA" id="ARBA00005842"/>
    </source>
</evidence>
<keyword evidence="8 10" id="KW-0460">Magnesium</keyword>
<dbReference type="InterPro" id="IPR027417">
    <property type="entry name" value="P-loop_NTPase"/>
</dbReference>
<comment type="cofactor">
    <cofactor evidence="1 10">
        <name>Mg(2+)</name>
        <dbReference type="ChEBI" id="CHEBI:18420"/>
    </cofactor>
</comment>
<feature type="site" description="Interaction with substrate tRNA" evidence="10">
    <location>
        <position position="126"/>
    </location>
</feature>
<dbReference type="GO" id="GO:0006400">
    <property type="term" value="P:tRNA modification"/>
    <property type="evidence" value="ECO:0007669"/>
    <property type="project" value="TreeGrafter"/>
</dbReference>
<comment type="subunit">
    <text evidence="10">Monomer.</text>
</comment>
<feature type="binding site" evidence="10">
    <location>
        <begin position="14"/>
        <end position="19"/>
    </location>
    <ligand>
        <name>substrate</name>
    </ligand>
</feature>
<dbReference type="Proteomes" id="UP000176547">
    <property type="component" value="Unassembled WGS sequence"/>
</dbReference>
<feature type="site" description="Interaction with substrate tRNA" evidence="10">
    <location>
        <position position="103"/>
    </location>
</feature>
<dbReference type="InterPro" id="IPR039657">
    <property type="entry name" value="Dimethylallyltransferase"/>
</dbReference>
<dbReference type="GO" id="GO:0005524">
    <property type="term" value="F:ATP binding"/>
    <property type="evidence" value="ECO:0007669"/>
    <property type="project" value="UniProtKB-UniRule"/>
</dbReference>
<dbReference type="AlphaFoldDB" id="A0A1F5NAG8"/>
<dbReference type="PANTHER" id="PTHR11088">
    <property type="entry name" value="TRNA DIMETHYLALLYLTRANSFERASE"/>
    <property type="match status" value="1"/>
</dbReference>
<evidence type="ECO:0000313" key="14">
    <source>
        <dbReference type="EMBL" id="OGE74629.1"/>
    </source>
</evidence>
<comment type="catalytic activity">
    <reaction evidence="9 10 11">
        <text>adenosine(37) in tRNA + dimethylallyl diphosphate = N(6)-dimethylallyladenosine(37) in tRNA + diphosphate</text>
        <dbReference type="Rhea" id="RHEA:26482"/>
        <dbReference type="Rhea" id="RHEA-COMP:10162"/>
        <dbReference type="Rhea" id="RHEA-COMP:10375"/>
        <dbReference type="ChEBI" id="CHEBI:33019"/>
        <dbReference type="ChEBI" id="CHEBI:57623"/>
        <dbReference type="ChEBI" id="CHEBI:74411"/>
        <dbReference type="ChEBI" id="CHEBI:74415"/>
        <dbReference type="EC" id="2.5.1.75"/>
    </reaction>
</comment>
<proteinExistence type="inferred from homology"/>
<dbReference type="EC" id="2.5.1.75" evidence="10"/>
<comment type="caution">
    <text evidence="14">The sequence shown here is derived from an EMBL/GenBank/DDBJ whole genome shotgun (WGS) entry which is preliminary data.</text>
</comment>
<evidence type="ECO:0000256" key="9">
    <source>
        <dbReference type="ARBA" id="ARBA00049563"/>
    </source>
</evidence>
<dbReference type="GO" id="GO:0052381">
    <property type="term" value="F:tRNA dimethylallyltransferase activity"/>
    <property type="evidence" value="ECO:0007669"/>
    <property type="project" value="UniProtKB-UniRule"/>
</dbReference>
<feature type="region of interest" description="Interaction with substrate tRNA" evidence="10">
    <location>
        <begin position="37"/>
        <end position="40"/>
    </location>
</feature>
<evidence type="ECO:0000256" key="5">
    <source>
        <dbReference type="ARBA" id="ARBA00022694"/>
    </source>
</evidence>
<dbReference type="InterPro" id="IPR018022">
    <property type="entry name" value="IPT"/>
</dbReference>
<dbReference type="Gene3D" id="1.10.20.140">
    <property type="match status" value="1"/>
</dbReference>
<gene>
    <name evidence="10" type="primary">miaA</name>
    <name evidence="14" type="ORF">A3K06_03350</name>
</gene>
<keyword evidence="6 10" id="KW-0547">Nucleotide-binding</keyword>
<keyword evidence="4 10" id="KW-0808">Transferase</keyword>
<evidence type="ECO:0000256" key="13">
    <source>
        <dbReference type="RuleBase" id="RU003785"/>
    </source>
</evidence>
<evidence type="ECO:0000256" key="1">
    <source>
        <dbReference type="ARBA" id="ARBA00001946"/>
    </source>
</evidence>
<accession>A0A1F5NAG8</accession>
<dbReference type="SUPFAM" id="SSF52540">
    <property type="entry name" value="P-loop containing nucleoside triphosphate hydrolases"/>
    <property type="match status" value="1"/>
</dbReference>
<comment type="caution">
    <text evidence="10">Lacks conserved residue(s) required for the propagation of feature annotation.</text>
</comment>
<dbReference type="Gene3D" id="3.40.50.300">
    <property type="entry name" value="P-loop containing nucleotide triphosphate hydrolases"/>
    <property type="match status" value="1"/>
</dbReference>
<evidence type="ECO:0000256" key="8">
    <source>
        <dbReference type="ARBA" id="ARBA00022842"/>
    </source>
</evidence>
<evidence type="ECO:0000256" key="6">
    <source>
        <dbReference type="ARBA" id="ARBA00022741"/>
    </source>
</evidence>
<evidence type="ECO:0000256" key="12">
    <source>
        <dbReference type="RuleBase" id="RU003784"/>
    </source>
</evidence>
<evidence type="ECO:0000256" key="2">
    <source>
        <dbReference type="ARBA" id="ARBA00003213"/>
    </source>
</evidence>